<sequence length="65" mass="7614">MRLWDIESDQGLSLKGRFQRDADGNEVWVVIGKRSWRWIEGAWFELEASEVFDDPLYIGEPGSLR</sequence>
<evidence type="ECO:0000313" key="2">
    <source>
        <dbReference type="Proteomes" id="UP000029228"/>
    </source>
</evidence>
<name>A0A090S002_9VIBR</name>
<accession>A0A090S002</accession>
<comment type="caution">
    <text evidence="1">The sequence shown here is derived from an EMBL/GenBank/DDBJ whole genome shotgun (WGS) entry which is preliminary data.</text>
</comment>
<dbReference type="AlphaFoldDB" id="A0A090S002"/>
<reference evidence="1 2" key="1">
    <citation type="submission" date="2014-09" db="EMBL/GenBank/DDBJ databases">
        <title>Vibrio maritimus JCM 19235. (C45) whole genome shotgun sequence.</title>
        <authorList>
            <person name="Sawabe T."/>
            <person name="Meirelles P."/>
            <person name="Nakanishi M."/>
            <person name="Sayaka M."/>
            <person name="Hattori M."/>
            <person name="Ohkuma M."/>
        </authorList>
    </citation>
    <scope>NUCLEOTIDE SEQUENCE [LARGE SCALE GENOMIC DNA]</scope>
    <source>
        <strain evidence="2">JCM19235</strain>
    </source>
</reference>
<dbReference type="Proteomes" id="UP000029228">
    <property type="component" value="Unassembled WGS sequence"/>
</dbReference>
<dbReference type="EMBL" id="BBMR01000007">
    <property type="protein sequence ID" value="GAL20881.1"/>
    <property type="molecule type" value="Genomic_DNA"/>
</dbReference>
<organism evidence="1 2">
    <name type="scientific">Vibrio maritimus</name>
    <dbReference type="NCBI Taxonomy" id="990268"/>
    <lineage>
        <taxon>Bacteria</taxon>
        <taxon>Pseudomonadati</taxon>
        <taxon>Pseudomonadota</taxon>
        <taxon>Gammaproteobacteria</taxon>
        <taxon>Vibrionales</taxon>
        <taxon>Vibrionaceae</taxon>
        <taxon>Vibrio</taxon>
    </lineage>
</organism>
<evidence type="ECO:0000313" key="1">
    <source>
        <dbReference type="EMBL" id="GAL20881.1"/>
    </source>
</evidence>
<keyword evidence="2" id="KW-1185">Reference proteome</keyword>
<protein>
    <submittedName>
        <fullName evidence="1">Uncharacterized protein</fullName>
    </submittedName>
</protein>
<dbReference type="STRING" id="990268.JCM19235_156"/>
<reference evidence="1 2" key="2">
    <citation type="submission" date="2014-09" db="EMBL/GenBank/DDBJ databases">
        <authorList>
            <consortium name="NBRP consortium"/>
            <person name="Sawabe T."/>
            <person name="Meirelles P."/>
            <person name="Nakanishi M."/>
            <person name="Sayaka M."/>
            <person name="Hattori M."/>
            <person name="Ohkuma M."/>
        </authorList>
    </citation>
    <scope>NUCLEOTIDE SEQUENCE [LARGE SCALE GENOMIC DNA]</scope>
    <source>
        <strain evidence="2">JCM19235</strain>
    </source>
</reference>
<gene>
    <name evidence="1" type="ORF">JCM19235_156</name>
</gene>
<proteinExistence type="predicted"/>